<dbReference type="EMBL" id="WUEY01000001">
    <property type="protein sequence ID" value="NEI67980.1"/>
    <property type="molecule type" value="Genomic_DNA"/>
</dbReference>
<gene>
    <name evidence="3" type="ORF">GR212_00230</name>
</gene>
<evidence type="ECO:0000256" key="1">
    <source>
        <dbReference type="SAM" id="SignalP"/>
    </source>
</evidence>
<dbReference type="Proteomes" id="UP000483035">
    <property type="component" value="Unassembled WGS sequence"/>
</dbReference>
<dbReference type="AlphaFoldDB" id="A0A6L9U175"/>
<protein>
    <submittedName>
        <fullName evidence="3">Cytochrome C biogenesis protein</fullName>
    </submittedName>
</protein>
<proteinExistence type="predicted"/>
<evidence type="ECO:0000259" key="2">
    <source>
        <dbReference type="Pfam" id="PF11412"/>
    </source>
</evidence>
<feature type="signal peptide" evidence="1">
    <location>
        <begin position="1"/>
        <end position="26"/>
    </location>
</feature>
<dbReference type="RefSeq" id="WP_163984459.1">
    <property type="nucleotide sequence ID" value="NZ_WUEY01000001.1"/>
</dbReference>
<feature type="chain" id="PRO_5026957148" evidence="1">
    <location>
        <begin position="27"/>
        <end position="275"/>
    </location>
</feature>
<reference evidence="3 4" key="1">
    <citation type="submission" date="2019-12" db="EMBL/GenBank/DDBJ databases">
        <title>Rhizobium genotypes associated with high levels of biological nitrogen fixation by grain legumes in a temperate-maritime cropping system.</title>
        <authorList>
            <person name="Maluk M."/>
            <person name="Francesc Ferrando Molina F."/>
            <person name="Lopez Del Egido L."/>
            <person name="Lafos M."/>
            <person name="Langarica-Fuentes A."/>
            <person name="Gebre Yohannes G."/>
            <person name="Young M.W."/>
            <person name="Martin P."/>
            <person name="Gantlett R."/>
            <person name="Kenicer G."/>
            <person name="Hawes C."/>
            <person name="Begg G.S."/>
            <person name="Quilliam R.S."/>
            <person name="Squire G.R."/>
            <person name="Poole P.S."/>
            <person name="Young P.W."/>
            <person name="Iannetta P.M."/>
            <person name="James E.K."/>
        </authorList>
    </citation>
    <scope>NUCLEOTIDE SEQUENCE [LARGE SCALE GENOMIC DNA]</scope>
    <source>
        <strain evidence="3 4">JHI1118</strain>
    </source>
</reference>
<keyword evidence="1" id="KW-0732">Signal</keyword>
<organism evidence="3 4">
    <name type="scientific">Rhizobium lusitanum</name>
    <dbReference type="NCBI Taxonomy" id="293958"/>
    <lineage>
        <taxon>Bacteria</taxon>
        <taxon>Pseudomonadati</taxon>
        <taxon>Pseudomonadota</taxon>
        <taxon>Alphaproteobacteria</taxon>
        <taxon>Hyphomicrobiales</taxon>
        <taxon>Rhizobiaceae</taxon>
        <taxon>Rhizobium/Agrobacterium group</taxon>
        <taxon>Rhizobium</taxon>
    </lineage>
</organism>
<dbReference type="Pfam" id="PF11412">
    <property type="entry name" value="DsbD_N"/>
    <property type="match status" value="1"/>
</dbReference>
<evidence type="ECO:0000313" key="3">
    <source>
        <dbReference type="EMBL" id="NEI67980.1"/>
    </source>
</evidence>
<comment type="caution">
    <text evidence="3">The sequence shown here is derived from an EMBL/GenBank/DDBJ whole genome shotgun (WGS) entry which is preliminary data.</text>
</comment>
<dbReference type="InterPro" id="IPR028250">
    <property type="entry name" value="DsbDN"/>
</dbReference>
<name>A0A6L9U175_9HYPH</name>
<feature type="domain" description="Thiol:disulfide interchange protein DsbD N-terminal" evidence="2">
    <location>
        <begin position="48"/>
        <end position="155"/>
    </location>
</feature>
<accession>A0A6L9U175</accession>
<evidence type="ECO:0000313" key="4">
    <source>
        <dbReference type="Proteomes" id="UP000483035"/>
    </source>
</evidence>
<sequence length="275" mass="29173">MIGIRTLARLSIPFAALLCGVAMAHAATSDWVDNQGGRMRLVALAPDAQGHIRAALQIEPEPGWITYWREPGQGGIPPQVTPAPGSGVTLEKTGYPIPKPISVGPIQEIGYDAPVTLPLDFRLMGKPPEKLELSAFIGLCKDICIPFQAELSLTLPVGEQPTSHELALLDAAKALLPEAPSADFAVQSHTISADAKSLSLRLTLPKAAGTAPAIYVTGPSGYVFFQQANATWEGATFSTDIEIGKLPKNYDPKGKSWGILVVDGDRAMETTLALE</sequence>